<sequence length="261" mass="29119">MGKAQNPTDVYRRQQQKREAKKNKEVRQKMREVAVLHRNTFKMQLAISRYRDIPKTRKMTAVEKEKLSSMEKELEETLARQKEAGIDPKKWETQDNSTGYDPLAAAEAASDDSEQSDNDGVYGSRVVSMIHGTTGDDDLGIQTVSYFAEPEVRDLQKELRSFVPAAIARKQKQKERQQVIASVPSVPKMSVNAAPDVDVGPTTSAPVPQPGGTLRNTIKPVAGVQFKSASVKQVSKPKDVSKNSSLDDEYQKFMSEMGEFL</sequence>
<accession>A0ACC1JD29</accession>
<reference evidence="1" key="1">
    <citation type="submission" date="2022-07" db="EMBL/GenBank/DDBJ databases">
        <title>Phylogenomic reconstructions and comparative analyses of Kickxellomycotina fungi.</title>
        <authorList>
            <person name="Reynolds N.K."/>
            <person name="Stajich J.E."/>
            <person name="Barry K."/>
            <person name="Grigoriev I.V."/>
            <person name="Crous P."/>
            <person name="Smith M.E."/>
        </authorList>
    </citation>
    <scope>NUCLEOTIDE SEQUENCE</scope>
    <source>
        <strain evidence="1">NRRL 5244</strain>
    </source>
</reference>
<name>A0ACC1JD29_9FUNG</name>
<proteinExistence type="predicted"/>
<keyword evidence="2" id="KW-1185">Reference proteome</keyword>
<dbReference type="EMBL" id="JANBPW010000817">
    <property type="protein sequence ID" value="KAJ1948187.1"/>
    <property type="molecule type" value="Genomic_DNA"/>
</dbReference>
<dbReference type="Proteomes" id="UP001150603">
    <property type="component" value="Unassembled WGS sequence"/>
</dbReference>
<gene>
    <name evidence="1" type="ORF">FBU59_001711</name>
</gene>
<organism evidence="1 2">
    <name type="scientific">Linderina macrospora</name>
    <dbReference type="NCBI Taxonomy" id="4868"/>
    <lineage>
        <taxon>Eukaryota</taxon>
        <taxon>Fungi</taxon>
        <taxon>Fungi incertae sedis</taxon>
        <taxon>Zoopagomycota</taxon>
        <taxon>Kickxellomycotina</taxon>
        <taxon>Kickxellomycetes</taxon>
        <taxon>Kickxellales</taxon>
        <taxon>Kickxellaceae</taxon>
        <taxon>Linderina</taxon>
    </lineage>
</organism>
<evidence type="ECO:0000313" key="2">
    <source>
        <dbReference type="Proteomes" id="UP001150603"/>
    </source>
</evidence>
<protein>
    <submittedName>
        <fullName evidence="1">Uncharacterized protein</fullName>
    </submittedName>
</protein>
<comment type="caution">
    <text evidence="1">The sequence shown here is derived from an EMBL/GenBank/DDBJ whole genome shotgun (WGS) entry which is preliminary data.</text>
</comment>
<evidence type="ECO:0000313" key="1">
    <source>
        <dbReference type="EMBL" id="KAJ1948187.1"/>
    </source>
</evidence>